<keyword evidence="8" id="KW-1185">Reference proteome</keyword>
<feature type="region of interest" description="Disordered" evidence="3">
    <location>
        <begin position="1190"/>
        <end position="1222"/>
    </location>
</feature>
<dbReference type="Gene3D" id="2.30.42.10">
    <property type="match status" value="1"/>
</dbReference>
<dbReference type="GO" id="GO:0016301">
    <property type="term" value="F:kinase activity"/>
    <property type="evidence" value="ECO:0007669"/>
    <property type="project" value="UniProtKB-KW"/>
</dbReference>
<feature type="compositionally biased region" description="Polar residues" evidence="3">
    <location>
        <begin position="1192"/>
        <end position="1222"/>
    </location>
</feature>
<evidence type="ECO:0000256" key="3">
    <source>
        <dbReference type="SAM" id="MobiDB-lite"/>
    </source>
</evidence>
<evidence type="ECO:0000256" key="2">
    <source>
        <dbReference type="ARBA" id="ARBA00022553"/>
    </source>
</evidence>
<feature type="region of interest" description="Disordered" evidence="3">
    <location>
        <begin position="417"/>
        <end position="595"/>
    </location>
</feature>
<dbReference type="SMART" id="SM00228">
    <property type="entry name" value="PDZ"/>
    <property type="match status" value="1"/>
</dbReference>
<feature type="compositionally biased region" description="Polar residues" evidence="3">
    <location>
        <begin position="508"/>
        <end position="521"/>
    </location>
</feature>
<dbReference type="InterPro" id="IPR049628">
    <property type="entry name" value="CNK1-3_SAM"/>
</dbReference>
<reference evidence="7 8" key="1">
    <citation type="submission" date="2021-06" db="EMBL/GenBank/DDBJ databases">
        <title>Caerostris darwini draft genome.</title>
        <authorList>
            <person name="Kono N."/>
            <person name="Arakawa K."/>
        </authorList>
    </citation>
    <scope>NUCLEOTIDE SEQUENCE [LARGE SCALE GENOMIC DNA]</scope>
</reference>
<comment type="similarity">
    <text evidence="1">Belongs to the CNKSR family.</text>
</comment>
<feature type="compositionally biased region" description="Polar residues" evidence="3">
    <location>
        <begin position="625"/>
        <end position="648"/>
    </location>
</feature>
<evidence type="ECO:0000259" key="4">
    <source>
        <dbReference type="PROSITE" id="PS50105"/>
    </source>
</evidence>
<evidence type="ECO:0000259" key="5">
    <source>
        <dbReference type="PROSITE" id="PS50106"/>
    </source>
</evidence>
<dbReference type="PROSITE" id="PS51290">
    <property type="entry name" value="CRIC"/>
    <property type="match status" value="1"/>
</dbReference>
<dbReference type="PANTHER" id="PTHR12844:SF42">
    <property type="entry name" value="CONNECTOR ENHANCER OF KSR PROTEIN CNK"/>
    <property type="match status" value="1"/>
</dbReference>
<dbReference type="SUPFAM" id="SSF50156">
    <property type="entry name" value="PDZ domain-like"/>
    <property type="match status" value="1"/>
</dbReference>
<dbReference type="CDD" id="cd09511">
    <property type="entry name" value="SAM_CNK1_2_3-suppressor"/>
    <property type="match status" value="1"/>
</dbReference>
<feature type="domain" description="CRIC" evidence="6">
    <location>
        <begin position="82"/>
        <end position="175"/>
    </location>
</feature>
<feature type="compositionally biased region" description="Basic and acidic residues" evidence="3">
    <location>
        <begin position="417"/>
        <end position="442"/>
    </location>
</feature>
<evidence type="ECO:0000313" key="7">
    <source>
        <dbReference type="EMBL" id="GIY62726.1"/>
    </source>
</evidence>
<evidence type="ECO:0000259" key="6">
    <source>
        <dbReference type="PROSITE" id="PS51290"/>
    </source>
</evidence>
<dbReference type="Pfam" id="PF00536">
    <property type="entry name" value="SAM_1"/>
    <property type="match status" value="1"/>
</dbReference>
<feature type="compositionally biased region" description="Low complexity" evidence="3">
    <location>
        <begin position="484"/>
        <end position="498"/>
    </location>
</feature>
<dbReference type="Pfam" id="PF00595">
    <property type="entry name" value="PDZ"/>
    <property type="match status" value="1"/>
</dbReference>
<accession>A0AAV4UXW8</accession>
<organism evidence="7 8">
    <name type="scientific">Caerostris darwini</name>
    <dbReference type="NCBI Taxonomy" id="1538125"/>
    <lineage>
        <taxon>Eukaryota</taxon>
        <taxon>Metazoa</taxon>
        <taxon>Ecdysozoa</taxon>
        <taxon>Arthropoda</taxon>
        <taxon>Chelicerata</taxon>
        <taxon>Arachnida</taxon>
        <taxon>Araneae</taxon>
        <taxon>Araneomorphae</taxon>
        <taxon>Entelegynae</taxon>
        <taxon>Araneoidea</taxon>
        <taxon>Araneidae</taxon>
        <taxon>Caerostris</taxon>
    </lineage>
</organism>
<feature type="domain" description="SAM" evidence="4">
    <location>
        <begin position="9"/>
        <end position="74"/>
    </location>
</feature>
<feature type="region of interest" description="Disordered" evidence="3">
    <location>
        <begin position="331"/>
        <end position="350"/>
    </location>
</feature>
<dbReference type="EMBL" id="BPLQ01012119">
    <property type="protein sequence ID" value="GIY62726.1"/>
    <property type="molecule type" value="Genomic_DNA"/>
</dbReference>
<sequence>MAYVNVAEWNPEHVADWLRGLEDEIQPYTQFFINNKVNGCQLLTLARDDLTNLNMTKIGHQELVLEAVELLRQLHYNLTSETLQSLALKLGCKAQSLFNDLKRVCQDYADTGKKQRVSVETLSAVSDIINLVKSLISWLDRYPFVGQESYSEVRKTILKLSVELASTAQRDQFAENPHGIIKEICLKLAAQSDKVVQDFNDSLIIQPASLEVGKIKRKPDDDLGIHINSPYGIHIIEDIKFQSPAYRSGKVEEGDEIIQVNYQTVVGWQIKNIICTMKEHPTEVHLTLKKRPRHPNVLGQVITLWPYRIPSKKTAFRKLYKWNKGKDIRELCPRSPGTRGESNSVSEVNGGLASEKEKLFAVNKPRNRLRRRATVTGVSPTALQAPVSLEELIGNSSKRKELVLRTISYDPNKTIDLEDVFKRDPQSTQENKEGTSKPDEKPNGNSTIESDEKPTKSPFLRPPQEKFNTGHLKRQEALKNSETVARAAVAVPQPANAPSKPPLRITAPPQNSSNDASSVAQETPPPSGSQSPKQKLAEWVNRQKKKPEVGLLQHALTLFSSDSSSQPSTSSAPKESGSPKSPKCSVSGSPKVKKASGTIFQFPFREGRPSLSELRSLKRTANSKVFSERVNSNSQSDKPLASPKQNALNKRPPMQSKKPGLNTSQNNPIRNLKAQPVFNGETCGSHSSSKITDSYIHPKNINYAKIPQYPCEMHESKIVSLKAKAGSNNNSQCNKQNIPVVPQIPRNNQIHYQRARQMSKLTTPGMSTLLRNQKPGYPAAFCSPSGRSLSFNNIAISSEDDSSSEEYEIYEELSTVSAPDFRQQDPTPNGPPLFQGMDPHFARQLAEMYNMLSQRQHFLQSQGNGSAKGHINAANSAIIDELALRMYHALQMNHMQSQSSSQNGKVGHQPHIRLPPKTSINSQRNAPVQNCNYNVGDKAHQGGPLQSVPDHPIQKLQNYNQISDPHVLKKNAVNSVHEHPVDLPPFSNLPSRNINVFKSATSQEIHNLYTSQLSNKGSISSPPENEKIEEYPEECCEKEHMYETIPYQKNQIKKFNSDDVISSEKLEERFFLCPAEKEFEHDLPCKDKDYLENNIPQTLNQMNSNPYFSKDNLFCPIKENNPIQTRTFNNYSAFRQVPPNNKKNGLQSNNYSQQCIEQCNDDQIENIRKVYGKDIEPAISSLMMNIPKPPTESYSASTKCSSAQTDSNFSAPTNDDQSEEVSSTMTTNICLANDESFTTAMNCTNHSITDSFGYSSNSSLSSSSSGSTISSAGSCYYYVETQIKPQFTMKLPASAAEIVDEAPLIDLRSPTLPTMGVLMLGKKRSTSSSGSEQGSNAPSRASPNIPIVSSDFNKPSRIVTDVEHTI</sequence>
<feature type="domain" description="PDZ" evidence="5">
    <location>
        <begin position="209"/>
        <end position="292"/>
    </location>
</feature>
<feature type="compositionally biased region" description="Low complexity" evidence="3">
    <location>
        <begin position="560"/>
        <end position="571"/>
    </location>
</feature>
<proteinExistence type="inferred from homology"/>
<dbReference type="InterPro" id="IPR051566">
    <property type="entry name" value="CNKSR"/>
</dbReference>
<gene>
    <name evidence="7" type="primary">CNKSR2</name>
    <name evidence="7" type="ORF">CDAR_482841</name>
</gene>
<dbReference type="InterPro" id="IPR013761">
    <property type="entry name" value="SAM/pointed_sf"/>
</dbReference>
<dbReference type="InterPro" id="IPR001478">
    <property type="entry name" value="PDZ"/>
</dbReference>
<dbReference type="InterPro" id="IPR017874">
    <property type="entry name" value="CRIC_domain"/>
</dbReference>
<dbReference type="InterPro" id="IPR001660">
    <property type="entry name" value="SAM"/>
</dbReference>
<dbReference type="Pfam" id="PF10534">
    <property type="entry name" value="CRIC_ras_sig"/>
    <property type="match status" value="1"/>
</dbReference>
<dbReference type="SMART" id="SM00454">
    <property type="entry name" value="SAM"/>
    <property type="match status" value="1"/>
</dbReference>
<dbReference type="PANTHER" id="PTHR12844">
    <property type="entry name" value="CONNECTOR ENCHANCER OF KINASE SUPPRESSOR OF RAS"/>
    <property type="match status" value="1"/>
</dbReference>
<protein>
    <submittedName>
        <fullName evidence="7">Connector enhancer of kinase suppressor of ras 2</fullName>
    </submittedName>
</protein>
<keyword evidence="2" id="KW-0597">Phosphoprotein</keyword>
<dbReference type="InterPro" id="IPR036034">
    <property type="entry name" value="PDZ_sf"/>
</dbReference>
<name>A0AAV4UXW8_9ARAC</name>
<dbReference type="Gene3D" id="1.10.150.50">
    <property type="entry name" value="Transcription Factor, Ets-1"/>
    <property type="match status" value="1"/>
</dbReference>
<dbReference type="FunFam" id="2.30.42.10:FF:000060">
    <property type="entry name" value="Connector enhancer of kinase suppressor of Ras 2"/>
    <property type="match status" value="1"/>
</dbReference>
<dbReference type="CDD" id="cd06748">
    <property type="entry name" value="PDZ_CNK1_2_3-like"/>
    <property type="match status" value="1"/>
</dbReference>
<evidence type="ECO:0000256" key="1">
    <source>
        <dbReference type="ARBA" id="ARBA00009498"/>
    </source>
</evidence>
<evidence type="ECO:0000313" key="8">
    <source>
        <dbReference type="Proteomes" id="UP001054837"/>
    </source>
</evidence>
<keyword evidence="7" id="KW-0418">Kinase</keyword>
<dbReference type="Proteomes" id="UP001054837">
    <property type="component" value="Unassembled WGS sequence"/>
</dbReference>
<feature type="region of interest" description="Disordered" evidence="3">
    <location>
        <begin position="1322"/>
        <end position="1352"/>
    </location>
</feature>
<feature type="region of interest" description="Disordered" evidence="3">
    <location>
        <begin position="625"/>
        <end position="668"/>
    </location>
</feature>
<dbReference type="PROSITE" id="PS50106">
    <property type="entry name" value="PDZ"/>
    <property type="match status" value="1"/>
</dbReference>
<dbReference type="SUPFAM" id="SSF47769">
    <property type="entry name" value="SAM/Pointed domain"/>
    <property type="match status" value="1"/>
</dbReference>
<feature type="compositionally biased region" description="Low complexity" evidence="3">
    <location>
        <begin position="1326"/>
        <end position="1339"/>
    </location>
</feature>
<comment type="caution">
    <text evidence="7">The sequence shown here is derived from an EMBL/GenBank/DDBJ whole genome shotgun (WGS) entry which is preliminary data.</text>
</comment>
<dbReference type="PROSITE" id="PS50105">
    <property type="entry name" value="SAM_DOMAIN"/>
    <property type="match status" value="1"/>
</dbReference>
<keyword evidence="7" id="KW-0808">Transferase</keyword>